<evidence type="ECO:0000259" key="12">
    <source>
        <dbReference type="PROSITE" id="PS50109"/>
    </source>
</evidence>
<keyword evidence="4" id="KW-0597">Phosphoprotein</keyword>
<keyword evidence="8 11" id="KW-1133">Transmembrane helix</keyword>
<evidence type="ECO:0000256" key="8">
    <source>
        <dbReference type="ARBA" id="ARBA00022989"/>
    </source>
</evidence>
<evidence type="ECO:0000256" key="2">
    <source>
        <dbReference type="ARBA" id="ARBA00004370"/>
    </source>
</evidence>
<dbReference type="InterPro" id="IPR003660">
    <property type="entry name" value="HAMP_dom"/>
</dbReference>
<comment type="subcellular location">
    <subcellularLocation>
        <location evidence="2">Membrane</location>
    </subcellularLocation>
</comment>
<dbReference type="Gene3D" id="1.10.287.130">
    <property type="match status" value="1"/>
</dbReference>
<dbReference type="PANTHER" id="PTHR45436">
    <property type="entry name" value="SENSOR HISTIDINE KINASE YKOH"/>
    <property type="match status" value="1"/>
</dbReference>
<keyword evidence="7 14" id="KW-0418">Kinase</keyword>
<dbReference type="InterPro" id="IPR036890">
    <property type="entry name" value="HATPase_C_sf"/>
</dbReference>
<dbReference type="OrthoDB" id="9809567at2"/>
<comment type="caution">
    <text evidence="14">The sequence shown here is derived from an EMBL/GenBank/DDBJ whole genome shotgun (WGS) entry which is preliminary data.</text>
</comment>
<gene>
    <name evidence="14" type="ORF">H010_11969</name>
</gene>
<dbReference type="GO" id="GO:0005886">
    <property type="term" value="C:plasma membrane"/>
    <property type="evidence" value="ECO:0007669"/>
    <property type="project" value="TreeGrafter"/>
</dbReference>
<evidence type="ECO:0000256" key="6">
    <source>
        <dbReference type="ARBA" id="ARBA00022692"/>
    </source>
</evidence>
<comment type="catalytic activity">
    <reaction evidence="1">
        <text>ATP + protein L-histidine = ADP + protein N-phospho-L-histidine.</text>
        <dbReference type="EC" id="2.7.13.3"/>
    </reaction>
</comment>
<organism evidence="14 15">
    <name type="scientific">Hydrogenophaga taeniospiralis CCUG 15921</name>
    <dbReference type="NCBI Taxonomy" id="1281780"/>
    <lineage>
        <taxon>Bacteria</taxon>
        <taxon>Pseudomonadati</taxon>
        <taxon>Pseudomonadota</taxon>
        <taxon>Betaproteobacteria</taxon>
        <taxon>Burkholderiales</taxon>
        <taxon>Comamonadaceae</taxon>
        <taxon>Hydrogenophaga</taxon>
    </lineage>
</organism>
<proteinExistence type="predicted"/>
<dbReference type="AlphaFoldDB" id="A0A9X4SFF4"/>
<dbReference type="Proteomes" id="UP001152876">
    <property type="component" value="Unassembled WGS sequence"/>
</dbReference>
<dbReference type="SUPFAM" id="SSF55874">
    <property type="entry name" value="ATPase domain of HSP90 chaperone/DNA topoisomerase II/histidine kinase"/>
    <property type="match status" value="1"/>
</dbReference>
<evidence type="ECO:0000256" key="9">
    <source>
        <dbReference type="ARBA" id="ARBA00023012"/>
    </source>
</evidence>
<reference evidence="14" key="1">
    <citation type="submission" date="2013-01" db="EMBL/GenBank/DDBJ databases">
        <title>Genome draft of Hydrogenophaga taeniospiralis 2K1.</title>
        <authorList>
            <person name="Gomila M."/>
            <person name="Lalucat J."/>
        </authorList>
    </citation>
    <scope>NUCLEOTIDE SEQUENCE</scope>
    <source>
        <strain evidence="14">CCUG 15921</strain>
    </source>
</reference>
<feature type="transmembrane region" description="Helical" evidence="11">
    <location>
        <begin position="178"/>
        <end position="202"/>
    </location>
</feature>
<feature type="domain" description="Histidine kinase" evidence="12">
    <location>
        <begin position="258"/>
        <end position="465"/>
    </location>
</feature>
<protein>
    <recommendedName>
        <fullName evidence="3">histidine kinase</fullName>
        <ecNumber evidence="3">2.7.13.3</ecNumber>
    </recommendedName>
</protein>
<evidence type="ECO:0000313" key="14">
    <source>
        <dbReference type="EMBL" id="MDG5975976.1"/>
    </source>
</evidence>
<dbReference type="PROSITE" id="PS50885">
    <property type="entry name" value="HAMP"/>
    <property type="match status" value="1"/>
</dbReference>
<name>A0A9X4SFF4_9BURK</name>
<dbReference type="RefSeq" id="WP_068175950.1">
    <property type="nucleotide sequence ID" value="NZ_AOGK01000009.1"/>
</dbReference>
<dbReference type="GO" id="GO:0004673">
    <property type="term" value="F:protein histidine kinase activity"/>
    <property type="evidence" value="ECO:0007669"/>
    <property type="project" value="UniProtKB-EC"/>
</dbReference>
<dbReference type="PANTHER" id="PTHR45436:SF5">
    <property type="entry name" value="SENSOR HISTIDINE KINASE TRCS"/>
    <property type="match status" value="1"/>
</dbReference>
<keyword evidence="10 11" id="KW-0472">Membrane</keyword>
<feature type="domain" description="HAMP" evidence="13">
    <location>
        <begin position="199"/>
        <end position="250"/>
    </location>
</feature>
<evidence type="ECO:0000256" key="3">
    <source>
        <dbReference type="ARBA" id="ARBA00012438"/>
    </source>
</evidence>
<evidence type="ECO:0000256" key="7">
    <source>
        <dbReference type="ARBA" id="ARBA00022777"/>
    </source>
</evidence>
<evidence type="ECO:0000256" key="1">
    <source>
        <dbReference type="ARBA" id="ARBA00000085"/>
    </source>
</evidence>
<keyword evidence="9" id="KW-0902">Two-component regulatory system</keyword>
<accession>A0A9X4SFF4</accession>
<dbReference type="InterPro" id="IPR050428">
    <property type="entry name" value="TCS_sensor_his_kinase"/>
</dbReference>
<dbReference type="Pfam" id="PF02518">
    <property type="entry name" value="HATPase_c"/>
    <property type="match status" value="1"/>
</dbReference>
<dbReference type="PRINTS" id="PR00344">
    <property type="entry name" value="BCTRLSENSOR"/>
</dbReference>
<dbReference type="InterPro" id="IPR003594">
    <property type="entry name" value="HATPase_dom"/>
</dbReference>
<evidence type="ECO:0000259" key="13">
    <source>
        <dbReference type="PROSITE" id="PS50885"/>
    </source>
</evidence>
<dbReference type="Gene3D" id="3.30.565.10">
    <property type="entry name" value="Histidine kinase-like ATPase, C-terminal domain"/>
    <property type="match status" value="1"/>
</dbReference>
<keyword evidence="6 11" id="KW-0812">Transmembrane</keyword>
<dbReference type="InterPro" id="IPR005467">
    <property type="entry name" value="His_kinase_dom"/>
</dbReference>
<evidence type="ECO:0000256" key="4">
    <source>
        <dbReference type="ARBA" id="ARBA00022553"/>
    </source>
</evidence>
<keyword evidence="15" id="KW-1185">Reference proteome</keyword>
<dbReference type="SMART" id="SM00387">
    <property type="entry name" value="HATPase_c"/>
    <property type="match status" value="1"/>
</dbReference>
<dbReference type="PROSITE" id="PS50109">
    <property type="entry name" value="HIS_KIN"/>
    <property type="match status" value="1"/>
</dbReference>
<dbReference type="GO" id="GO:0000160">
    <property type="term" value="P:phosphorelay signal transduction system"/>
    <property type="evidence" value="ECO:0007669"/>
    <property type="project" value="UniProtKB-KW"/>
</dbReference>
<evidence type="ECO:0000313" key="15">
    <source>
        <dbReference type="Proteomes" id="UP001152876"/>
    </source>
</evidence>
<evidence type="ECO:0000256" key="5">
    <source>
        <dbReference type="ARBA" id="ARBA00022679"/>
    </source>
</evidence>
<sequence>MTRVRWTRSLRFRLLAATLVALALALLLAGWGLAGLFRQHVMRQFETSLTQQLDQLTARLEFDAAGQPQIDPQTLSDPRWHKPYSGLYWQIDQVSRNGQARSSVLRSRSLWDTRLELHPDDLADGALHAHEGIGPQGAAVLMLERTVRPDEQPEARWRLVVAANTQDSLQAVARFNGVLATSLLVLGLLLVLAALAQVAVGLSPLRALQRALAQVREGQAARLQGQFPAEVQPLIDDFNGVLERNAEVVARARTHAGNLAHAIKTPLAVLGQAAAQSLQASPGDPALARLVQEQVATARRHIDWHLARSRAAAAQRLPGLRTPLAPVAAGLVRVMQRVHAARALRIDTTGVPDALAFAGEEQDLQEMLGNLLDNACKWARTTVRISATGTADGLCVAVEDDGPGIDEAARDAVLARGVRMDETVPGSGLGLAIVNELAQLYGGQLRLRSSELGGLRVTLSLPMAA</sequence>
<evidence type="ECO:0000256" key="10">
    <source>
        <dbReference type="ARBA" id="ARBA00023136"/>
    </source>
</evidence>
<dbReference type="EMBL" id="AOGK01000009">
    <property type="protein sequence ID" value="MDG5975976.1"/>
    <property type="molecule type" value="Genomic_DNA"/>
</dbReference>
<evidence type="ECO:0000256" key="11">
    <source>
        <dbReference type="SAM" id="Phobius"/>
    </source>
</evidence>
<keyword evidence="5" id="KW-0808">Transferase</keyword>
<dbReference type="EC" id="2.7.13.3" evidence="3"/>
<dbReference type="InterPro" id="IPR004358">
    <property type="entry name" value="Sig_transdc_His_kin-like_C"/>
</dbReference>